<evidence type="ECO:0000256" key="1">
    <source>
        <dbReference type="ARBA" id="ARBA00022692"/>
    </source>
</evidence>
<evidence type="ECO:0000256" key="3">
    <source>
        <dbReference type="ARBA" id="ARBA00022989"/>
    </source>
</evidence>
<keyword evidence="3 7" id="KW-1133">Transmembrane helix</keyword>
<dbReference type="Pfam" id="PF00226">
    <property type="entry name" value="DnaJ"/>
    <property type="match status" value="1"/>
</dbReference>
<dbReference type="Gene3D" id="1.10.287.110">
    <property type="entry name" value="DnaJ domain"/>
    <property type="match status" value="1"/>
</dbReference>
<keyword evidence="4 7" id="KW-0472">Membrane</keyword>
<proteinExistence type="predicted"/>
<evidence type="ECO:0000256" key="6">
    <source>
        <dbReference type="SAM" id="MobiDB-lite"/>
    </source>
</evidence>
<dbReference type="AlphaFoldDB" id="A0A1J9Q0U6"/>
<dbReference type="SMART" id="SM00271">
    <property type="entry name" value="DnaJ"/>
    <property type="match status" value="1"/>
</dbReference>
<protein>
    <recommendedName>
        <fullName evidence="9">J domain-containing protein</fullName>
    </recommendedName>
</protein>
<feature type="transmembrane region" description="Helical" evidence="7">
    <location>
        <begin position="163"/>
        <end position="184"/>
    </location>
</feature>
<dbReference type="VEuPathDB" id="FungiDB:AJ78_05785"/>
<evidence type="ECO:0000256" key="5">
    <source>
        <dbReference type="ARBA" id="ARBA00037847"/>
    </source>
</evidence>
<dbReference type="EMBL" id="LGRN01000267">
    <property type="protein sequence ID" value="OJD13803.1"/>
    <property type="molecule type" value="Genomic_DNA"/>
</dbReference>
<dbReference type="PANTHER" id="PTHR44653">
    <property type="entry name" value="DNAJ HOMOLOG SUBFAMILY C MEMBER 1"/>
    <property type="match status" value="1"/>
</dbReference>
<dbReference type="STRING" id="1447872.A0A1J9Q0U6"/>
<dbReference type="CDD" id="cd06257">
    <property type="entry name" value="DnaJ"/>
    <property type="match status" value="1"/>
</dbReference>
<organism evidence="10 11">
    <name type="scientific">Emergomyces pasteurianus Ep9510</name>
    <dbReference type="NCBI Taxonomy" id="1447872"/>
    <lineage>
        <taxon>Eukaryota</taxon>
        <taxon>Fungi</taxon>
        <taxon>Dikarya</taxon>
        <taxon>Ascomycota</taxon>
        <taxon>Pezizomycotina</taxon>
        <taxon>Eurotiomycetes</taxon>
        <taxon>Eurotiomycetidae</taxon>
        <taxon>Onygenales</taxon>
        <taxon>Ajellomycetaceae</taxon>
        <taxon>Emergomyces</taxon>
    </lineage>
</organism>
<feature type="signal peptide" evidence="8">
    <location>
        <begin position="1"/>
        <end position="21"/>
    </location>
</feature>
<dbReference type="PRINTS" id="PR00625">
    <property type="entry name" value="JDOMAIN"/>
</dbReference>
<dbReference type="InterPro" id="IPR052606">
    <property type="entry name" value="DnaJ_domain_protein"/>
</dbReference>
<gene>
    <name evidence="10" type="ORF">AJ78_05785</name>
</gene>
<feature type="compositionally biased region" description="Basic and acidic residues" evidence="6">
    <location>
        <begin position="247"/>
        <end position="259"/>
    </location>
</feature>
<dbReference type="InterPro" id="IPR001623">
    <property type="entry name" value="DnaJ_domain"/>
</dbReference>
<dbReference type="InterPro" id="IPR036869">
    <property type="entry name" value="J_dom_sf"/>
</dbReference>
<feature type="chain" id="PRO_5012701549" description="J domain-containing protein" evidence="8">
    <location>
        <begin position="22"/>
        <end position="398"/>
    </location>
</feature>
<keyword evidence="1 7" id="KW-0812">Transmembrane</keyword>
<sequence length="398" mass="43892">MRHSLARLLLVLSALLVLVAAWTKEDHEIFRLRNEVQQTEGLNVTFYDFLGVKPTVSQGDLLKAFRQKSKQLHPDKAKRSFIIAYRAKNPPKPGVQHPKGPSDREVAQAVKLATERYARLGVVYNILKGSGRERYDHFLRNGFPKWKGTGYYYSRFRPGLGSVLFGLFVAFGGAAHYGALVLSWKRQRDFVDRYIRHARRAAWGDELGIRGLSGLGKPNGNSGAGTGAGSGEDTIEGAVALNRRQKRMMDKENRKDGKKGSKGRSSGTATPSSEGVVSSSGDRKRVMAENGKILIVDAGGNVFLEEENEDGVKEEFLLDVEEIRRPSVRDTFAVQLPIWAFRKTVGRFMGAGDAHSADVYADVDAGEAEGADADVNELIVGNKVRTNTARSRKKGKRS</sequence>
<evidence type="ECO:0000313" key="10">
    <source>
        <dbReference type="EMBL" id="OJD13803.1"/>
    </source>
</evidence>
<dbReference type="Proteomes" id="UP000182235">
    <property type="component" value="Unassembled WGS sequence"/>
</dbReference>
<dbReference type="SUPFAM" id="SSF46565">
    <property type="entry name" value="Chaperone J-domain"/>
    <property type="match status" value="1"/>
</dbReference>
<feature type="compositionally biased region" description="Polar residues" evidence="6">
    <location>
        <begin position="268"/>
        <end position="280"/>
    </location>
</feature>
<feature type="region of interest" description="Disordered" evidence="6">
    <location>
        <begin position="214"/>
        <end position="283"/>
    </location>
</feature>
<keyword evidence="2 8" id="KW-0732">Signal</keyword>
<comment type="caution">
    <text evidence="10">The sequence shown here is derived from an EMBL/GenBank/DDBJ whole genome shotgun (WGS) entry which is preliminary data.</text>
</comment>
<evidence type="ECO:0000259" key="9">
    <source>
        <dbReference type="PROSITE" id="PS50076"/>
    </source>
</evidence>
<evidence type="ECO:0000256" key="8">
    <source>
        <dbReference type="SAM" id="SignalP"/>
    </source>
</evidence>
<evidence type="ECO:0000256" key="2">
    <source>
        <dbReference type="ARBA" id="ARBA00022729"/>
    </source>
</evidence>
<keyword evidence="11" id="KW-1185">Reference proteome</keyword>
<evidence type="ECO:0000256" key="4">
    <source>
        <dbReference type="ARBA" id="ARBA00023136"/>
    </source>
</evidence>
<evidence type="ECO:0000256" key="7">
    <source>
        <dbReference type="SAM" id="Phobius"/>
    </source>
</evidence>
<dbReference type="GO" id="GO:0012505">
    <property type="term" value="C:endomembrane system"/>
    <property type="evidence" value="ECO:0007669"/>
    <property type="project" value="UniProtKB-SubCell"/>
</dbReference>
<comment type="subcellular location">
    <subcellularLocation>
        <location evidence="5">Endomembrane system</location>
        <topology evidence="5">Single-pass membrane protein</topology>
    </subcellularLocation>
</comment>
<dbReference type="OrthoDB" id="413400at2759"/>
<dbReference type="PROSITE" id="PS50076">
    <property type="entry name" value="DNAJ_2"/>
    <property type="match status" value="1"/>
</dbReference>
<name>A0A1J9Q0U6_9EURO</name>
<dbReference type="PANTHER" id="PTHR44653:SF2">
    <property type="entry name" value="DNAJ HOMOLOG SUBFAMILY C MEMBER 1"/>
    <property type="match status" value="1"/>
</dbReference>
<accession>A0A1J9Q0U6</accession>
<feature type="domain" description="J" evidence="9">
    <location>
        <begin position="45"/>
        <end position="139"/>
    </location>
</feature>
<reference evidence="10 11" key="1">
    <citation type="submission" date="2015-07" db="EMBL/GenBank/DDBJ databases">
        <title>Emmonsia species relationships and genome sequence.</title>
        <authorList>
            <consortium name="The Broad Institute Genomics Platform"/>
            <person name="Cuomo C.A."/>
            <person name="Munoz J.F."/>
            <person name="Imamovic A."/>
            <person name="Priest M.E."/>
            <person name="Young S."/>
            <person name="Clay O.K."/>
            <person name="McEwen J.G."/>
        </authorList>
    </citation>
    <scope>NUCLEOTIDE SEQUENCE [LARGE SCALE GENOMIC DNA]</scope>
    <source>
        <strain evidence="10 11">UAMH 9510</strain>
    </source>
</reference>
<evidence type="ECO:0000313" key="11">
    <source>
        <dbReference type="Proteomes" id="UP000182235"/>
    </source>
</evidence>